<keyword evidence="2 4" id="KW-0547">Nucleotide-binding</keyword>
<keyword evidence="5" id="KW-0479">Metal-binding</keyword>
<dbReference type="AlphaFoldDB" id="G4TA08"/>
<dbReference type="GO" id="GO:0003924">
    <property type="term" value="F:GTPase activity"/>
    <property type="evidence" value="ECO:0007669"/>
    <property type="project" value="InterPro"/>
</dbReference>
<dbReference type="EMBL" id="CAFZ01000026">
    <property type="protein sequence ID" value="CCA68151.1"/>
    <property type="molecule type" value="Genomic_DNA"/>
</dbReference>
<dbReference type="STRING" id="1109443.G4TA08"/>
<sequence length="181" mass="20212">MGACISLWYRRKTHTVAMIGLQGVGKTTILYKMKKKGLLPDSPLEIGYNLEIVSYSESTFAVWDMNVGGTHSGTRSLMQTFAAGTKAIIFVIDSTNTERIADAKEQLDQLLSIKELNNTPLLIFANKQDLPRALSTSQLIDKLGLFALHNRKWNIQASSATYGDGLYEGFEWVHTTLRGRR</sequence>
<evidence type="ECO:0000256" key="5">
    <source>
        <dbReference type="PIRSR" id="PIRSR606689-2"/>
    </source>
</evidence>
<feature type="binding site" evidence="4">
    <location>
        <begin position="20"/>
        <end position="27"/>
    </location>
    <ligand>
        <name>GTP</name>
        <dbReference type="ChEBI" id="CHEBI:37565"/>
    </ligand>
</feature>
<comment type="similarity">
    <text evidence="1">Belongs to the small GTPase superfamily. Arf family.</text>
</comment>
<proteinExistence type="inferred from homology"/>
<dbReference type="InterPro" id="IPR006689">
    <property type="entry name" value="Small_GTPase_ARF/SAR"/>
</dbReference>
<dbReference type="InterPro" id="IPR005225">
    <property type="entry name" value="Small_GTP-bd"/>
</dbReference>
<dbReference type="FunFam" id="3.40.50.300:FF:000412">
    <property type="entry name" value="ADP-ribosylation factor 1"/>
    <property type="match status" value="1"/>
</dbReference>
<evidence type="ECO:0000256" key="3">
    <source>
        <dbReference type="ARBA" id="ARBA00023134"/>
    </source>
</evidence>
<dbReference type="GO" id="GO:0005525">
    <property type="term" value="F:GTP binding"/>
    <property type="evidence" value="ECO:0007669"/>
    <property type="project" value="UniProtKB-KW"/>
</dbReference>
<dbReference type="NCBIfam" id="TIGR00231">
    <property type="entry name" value="small_GTP"/>
    <property type="match status" value="1"/>
</dbReference>
<keyword evidence="7" id="KW-1185">Reference proteome</keyword>
<dbReference type="InParanoid" id="G4TA08"/>
<name>G4TA08_SERID</name>
<dbReference type="Gene3D" id="3.40.50.300">
    <property type="entry name" value="P-loop containing nucleotide triphosphate hydrolases"/>
    <property type="match status" value="1"/>
</dbReference>
<dbReference type="HOGENOM" id="CLU_040729_9_3_1"/>
<keyword evidence="3 4" id="KW-0342">GTP-binding</keyword>
<feature type="binding site" evidence="5">
    <location>
        <position position="27"/>
    </location>
    <ligand>
        <name>Mg(2+)</name>
        <dbReference type="ChEBI" id="CHEBI:18420"/>
    </ligand>
</feature>
<dbReference type="GO" id="GO:0046872">
    <property type="term" value="F:metal ion binding"/>
    <property type="evidence" value="ECO:0007669"/>
    <property type="project" value="UniProtKB-KW"/>
</dbReference>
<reference evidence="6 7" key="1">
    <citation type="journal article" date="2011" name="PLoS Pathog.">
        <title>Endophytic Life Strategies Decoded by Genome and Transcriptome Analyses of the Mutualistic Root Symbiont Piriformospora indica.</title>
        <authorList>
            <person name="Zuccaro A."/>
            <person name="Lahrmann U."/>
            <person name="Guldener U."/>
            <person name="Langen G."/>
            <person name="Pfiffi S."/>
            <person name="Biedenkopf D."/>
            <person name="Wong P."/>
            <person name="Samans B."/>
            <person name="Grimm C."/>
            <person name="Basiewicz M."/>
            <person name="Murat C."/>
            <person name="Martin F."/>
            <person name="Kogel K.H."/>
        </authorList>
    </citation>
    <scope>NUCLEOTIDE SEQUENCE [LARGE SCALE GENOMIC DNA]</scope>
    <source>
        <strain evidence="6 7">DSM 11827</strain>
    </source>
</reference>
<gene>
    <name evidence="6" type="ORF">PIIN_02017</name>
</gene>
<dbReference type="SUPFAM" id="SSF52540">
    <property type="entry name" value="P-loop containing nucleoside triphosphate hydrolases"/>
    <property type="match status" value="1"/>
</dbReference>
<dbReference type="SMART" id="SM00177">
    <property type="entry name" value="ARF"/>
    <property type="match status" value="1"/>
</dbReference>
<feature type="binding site" evidence="4">
    <location>
        <position position="69"/>
    </location>
    <ligand>
        <name>GTP</name>
        <dbReference type="ChEBI" id="CHEBI:37565"/>
    </ligand>
</feature>
<dbReference type="eggNOG" id="KOG0070">
    <property type="taxonomic scope" value="Eukaryota"/>
</dbReference>
<keyword evidence="5" id="KW-0460">Magnesium</keyword>
<organism evidence="6 7">
    <name type="scientific">Serendipita indica (strain DSM 11827)</name>
    <name type="common">Root endophyte fungus</name>
    <name type="synonym">Piriformospora indica</name>
    <dbReference type="NCBI Taxonomy" id="1109443"/>
    <lineage>
        <taxon>Eukaryota</taxon>
        <taxon>Fungi</taxon>
        <taxon>Dikarya</taxon>
        <taxon>Basidiomycota</taxon>
        <taxon>Agaricomycotina</taxon>
        <taxon>Agaricomycetes</taxon>
        <taxon>Sebacinales</taxon>
        <taxon>Serendipitaceae</taxon>
        <taxon>Serendipita</taxon>
    </lineage>
</organism>
<dbReference type="Pfam" id="PF00025">
    <property type="entry name" value="Arf"/>
    <property type="match status" value="1"/>
</dbReference>
<feature type="binding site" evidence="4">
    <location>
        <begin position="126"/>
        <end position="129"/>
    </location>
    <ligand>
        <name>GTP</name>
        <dbReference type="ChEBI" id="CHEBI:37565"/>
    </ligand>
</feature>
<evidence type="ECO:0000256" key="1">
    <source>
        <dbReference type="ARBA" id="ARBA00010290"/>
    </source>
</evidence>
<protein>
    <submittedName>
        <fullName evidence="6">Probable ADP-ribosylation factor</fullName>
    </submittedName>
</protein>
<dbReference type="SMART" id="SM00178">
    <property type="entry name" value="SAR"/>
    <property type="match status" value="1"/>
</dbReference>
<dbReference type="Proteomes" id="UP000007148">
    <property type="component" value="Unassembled WGS sequence"/>
</dbReference>
<evidence type="ECO:0000256" key="2">
    <source>
        <dbReference type="ARBA" id="ARBA00022741"/>
    </source>
</evidence>
<comment type="caution">
    <text evidence="6">The sequence shown here is derived from an EMBL/GenBank/DDBJ whole genome shotgun (WGS) entry which is preliminary data.</text>
</comment>
<dbReference type="InterPro" id="IPR027417">
    <property type="entry name" value="P-loop_NTPase"/>
</dbReference>
<accession>G4TA08</accession>
<dbReference type="PROSITE" id="PS51417">
    <property type="entry name" value="ARF"/>
    <property type="match status" value="1"/>
</dbReference>
<dbReference type="PANTHER" id="PTHR11711">
    <property type="entry name" value="ADP RIBOSYLATION FACTOR-RELATED"/>
    <property type="match status" value="1"/>
</dbReference>
<dbReference type="OrthoDB" id="2011769at2759"/>
<evidence type="ECO:0000256" key="4">
    <source>
        <dbReference type="PIRSR" id="PIRSR606689-1"/>
    </source>
</evidence>
<dbReference type="CDD" id="cd00878">
    <property type="entry name" value="Arf_Arl"/>
    <property type="match status" value="1"/>
</dbReference>
<evidence type="ECO:0000313" key="7">
    <source>
        <dbReference type="Proteomes" id="UP000007148"/>
    </source>
</evidence>
<dbReference type="GO" id="GO:0030010">
    <property type="term" value="P:establishment of cell polarity"/>
    <property type="evidence" value="ECO:0007669"/>
    <property type="project" value="UniProtKB-ARBA"/>
</dbReference>
<dbReference type="InterPro" id="IPR024156">
    <property type="entry name" value="Small_GTPase_ARF"/>
</dbReference>
<evidence type="ECO:0000313" key="6">
    <source>
        <dbReference type="EMBL" id="CCA68151.1"/>
    </source>
</evidence>